<evidence type="ECO:0000313" key="4">
    <source>
        <dbReference type="EMBL" id="GLR04265.1"/>
    </source>
</evidence>
<comment type="caution">
    <text evidence="4">The sequence shown here is derived from an EMBL/GenBank/DDBJ whole genome shotgun (WGS) entry which is preliminary data.</text>
</comment>
<dbReference type="Pfam" id="PF00990">
    <property type="entry name" value="GGDEF"/>
    <property type="match status" value="1"/>
</dbReference>
<keyword evidence="2" id="KW-1133">Transmembrane helix</keyword>
<feature type="transmembrane region" description="Helical" evidence="2">
    <location>
        <begin position="12"/>
        <end position="30"/>
    </location>
</feature>
<dbReference type="EMBL" id="BSOE01000025">
    <property type="protein sequence ID" value="GLR04265.1"/>
    <property type="molecule type" value="Genomic_DNA"/>
</dbReference>
<sequence>MLFLKLSQKSSLISLAVYVIAVSFISIIEIDRTNREFNSVANTLDLYKTSAVLAGLLMEAKLDNNSNIKLTEEVDTSDRVLSLNDSVMTNSELVAFDVLDDFLMFSDKLTRKENVNIYYRSYVGKKLVFAAAPTEHYPVSERLFDPLICSSTRTCSLNMHKTELVDRLVVSDIYKSENPNVDIIEIMSPVYVDGTIIGDFVIDLRISYKNLDGRTIRTELVGDFHYYKIGYDNYPLSNLAGGLILPIDSDTAIVYQLPIIKVLIDNLWVLFVTWIVIWVIHRLYSSNMQHKSHLASAIERASKDELTSLYNRKVFEDKEFENAIKQGRYTVILIDGKKFKQINDTHGHKAGDLALIHIARTMKATFRQSDWLIRFGGDEFVVIMPSCPLDAAERLAERLRESIAERPLTQYDVEVQVTTGVAKATGNESLMDVIELADQDMYRSK</sequence>
<dbReference type="InterPro" id="IPR029787">
    <property type="entry name" value="Nucleotide_cyclase"/>
</dbReference>
<evidence type="ECO:0000256" key="1">
    <source>
        <dbReference type="ARBA" id="ARBA00012528"/>
    </source>
</evidence>
<dbReference type="PROSITE" id="PS50887">
    <property type="entry name" value="GGDEF"/>
    <property type="match status" value="1"/>
</dbReference>
<proteinExistence type="predicted"/>
<dbReference type="CDD" id="cd01949">
    <property type="entry name" value="GGDEF"/>
    <property type="match status" value="1"/>
</dbReference>
<evidence type="ECO:0000259" key="3">
    <source>
        <dbReference type="PROSITE" id="PS50887"/>
    </source>
</evidence>
<reference evidence="5" key="1">
    <citation type="journal article" date="2019" name="Int. J. Syst. Evol. Microbiol.">
        <title>The Global Catalogue of Microorganisms (GCM) 10K type strain sequencing project: providing services to taxonomists for standard genome sequencing and annotation.</title>
        <authorList>
            <consortium name="The Broad Institute Genomics Platform"/>
            <consortium name="The Broad Institute Genome Sequencing Center for Infectious Disease"/>
            <person name="Wu L."/>
            <person name="Ma J."/>
        </authorList>
    </citation>
    <scope>NUCLEOTIDE SEQUENCE [LARGE SCALE GENOMIC DNA]</scope>
    <source>
        <strain evidence="5">NBRC 110633</strain>
    </source>
</reference>
<protein>
    <recommendedName>
        <fullName evidence="1">diguanylate cyclase</fullName>
        <ecNumber evidence="1">2.7.7.65</ecNumber>
    </recommendedName>
</protein>
<dbReference type="Gene3D" id="3.30.70.270">
    <property type="match status" value="1"/>
</dbReference>
<dbReference type="SMART" id="SM00267">
    <property type="entry name" value="GGDEF"/>
    <property type="match status" value="1"/>
</dbReference>
<dbReference type="InterPro" id="IPR043128">
    <property type="entry name" value="Rev_trsase/Diguanyl_cyclase"/>
</dbReference>
<dbReference type="InterPro" id="IPR000160">
    <property type="entry name" value="GGDEF_dom"/>
</dbReference>
<accession>A0ABQ5Y2H5</accession>
<keyword evidence="5" id="KW-1185">Reference proteome</keyword>
<dbReference type="PANTHER" id="PTHR45138">
    <property type="entry name" value="REGULATORY COMPONENTS OF SENSORY TRANSDUCTION SYSTEM"/>
    <property type="match status" value="1"/>
</dbReference>
<dbReference type="RefSeq" id="WP_045402263.1">
    <property type="nucleotide sequence ID" value="NZ_CP025794.1"/>
</dbReference>
<dbReference type="EC" id="2.7.7.65" evidence="1"/>
<feature type="transmembrane region" description="Helical" evidence="2">
    <location>
        <begin position="267"/>
        <end position="284"/>
    </location>
</feature>
<dbReference type="Proteomes" id="UP001156669">
    <property type="component" value="Unassembled WGS sequence"/>
</dbReference>
<dbReference type="PANTHER" id="PTHR45138:SF24">
    <property type="entry name" value="DIGUANYLATE CYCLASE DGCC-RELATED"/>
    <property type="match status" value="1"/>
</dbReference>
<dbReference type="NCBIfam" id="TIGR00254">
    <property type="entry name" value="GGDEF"/>
    <property type="match status" value="1"/>
</dbReference>
<dbReference type="InterPro" id="IPR050469">
    <property type="entry name" value="Diguanylate_Cyclase"/>
</dbReference>
<organism evidence="4 5">
    <name type="scientific">Vibrio hyugaensis</name>
    <dbReference type="NCBI Taxonomy" id="1534743"/>
    <lineage>
        <taxon>Bacteria</taxon>
        <taxon>Pseudomonadati</taxon>
        <taxon>Pseudomonadota</taxon>
        <taxon>Gammaproteobacteria</taxon>
        <taxon>Vibrionales</taxon>
        <taxon>Vibrionaceae</taxon>
        <taxon>Vibrio</taxon>
    </lineage>
</organism>
<evidence type="ECO:0000313" key="5">
    <source>
        <dbReference type="Proteomes" id="UP001156669"/>
    </source>
</evidence>
<keyword evidence="2" id="KW-0472">Membrane</keyword>
<gene>
    <name evidence="4" type="ORF">GCM10007906_18520</name>
</gene>
<name>A0ABQ5Y2H5_9VIBR</name>
<evidence type="ECO:0000256" key="2">
    <source>
        <dbReference type="SAM" id="Phobius"/>
    </source>
</evidence>
<keyword evidence="2" id="KW-0812">Transmembrane</keyword>
<dbReference type="SUPFAM" id="SSF55073">
    <property type="entry name" value="Nucleotide cyclase"/>
    <property type="match status" value="1"/>
</dbReference>
<feature type="domain" description="GGDEF" evidence="3">
    <location>
        <begin position="327"/>
        <end position="445"/>
    </location>
</feature>